<keyword evidence="3" id="KW-1185">Reference proteome</keyword>
<evidence type="ECO:0000313" key="2">
    <source>
        <dbReference type="EMBL" id="CAK0877273.1"/>
    </source>
</evidence>
<gene>
    <name evidence="2" type="ORF">PCOR1329_LOCUS61383</name>
</gene>
<reference evidence="2" key="1">
    <citation type="submission" date="2023-10" db="EMBL/GenBank/DDBJ databases">
        <authorList>
            <person name="Chen Y."/>
            <person name="Shah S."/>
            <person name="Dougan E. K."/>
            <person name="Thang M."/>
            <person name="Chan C."/>
        </authorList>
    </citation>
    <scope>NUCLEOTIDE SEQUENCE [LARGE SCALE GENOMIC DNA]</scope>
</reference>
<feature type="compositionally biased region" description="Basic and acidic residues" evidence="1">
    <location>
        <begin position="7"/>
        <end position="27"/>
    </location>
</feature>
<dbReference type="Proteomes" id="UP001189429">
    <property type="component" value="Unassembled WGS sequence"/>
</dbReference>
<sequence length="104" mass="10911">MQQLEAVEGRFADRDSSSGAPTRERTCDSSPLDVDEDSDVELMGELVPASERGQAERRGSAAGVWLQVPRSVLQQLVAEASDLGPLAIVPSSRAAAPGGGLHQL</sequence>
<evidence type="ECO:0000256" key="1">
    <source>
        <dbReference type="SAM" id="MobiDB-lite"/>
    </source>
</evidence>
<name>A0ABN9VUY5_9DINO</name>
<accession>A0ABN9VUY5</accession>
<feature type="region of interest" description="Disordered" evidence="1">
    <location>
        <begin position="1"/>
        <end position="37"/>
    </location>
</feature>
<proteinExistence type="predicted"/>
<protein>
    <submittedName>
        <fullName evidence="2">Uncharacterized protein</fullName>
    </submittedName>
</protein>
<evidence type="ECO:0000313" key="3">
    <source>
        <dbReference type="Proteomes" id="UP001189429"/>
    </source>
</evidence>
<comment type="caution">
    <text evidence="2">The sequence shown here is derived from an EMBL/GenBank/DDBJ whole genome shotgun (WGS) entry which is preliminary data.</text>
</comment>
<organism evidence="2 3">
    <name type="scientific">Prorocentrum cordatum</name>
    <dbReference type="NCBI Taxonomy" id="2364126"/>
    <lineage>
        <taxon>Eukaryota</taxon>
        <taxon>Sar</taxon>
        <taxon>Alveolata</taxon>
        <taxon>Dinophyceae</taxon>
        <taxon>Prorocentrales</taxon>
        <taxon>Prorocentraceae</taxon>
        <taxon>Prorocentrum</taxon>
    </lineage>
</organism>
<dbReference type="EMBL" id="CAUYUJ010017722">
    <property type="protein sequence ID" value="CAK0877273.1"/>
    <property type="molecule type" value="Genomic_DNA"/>
</dbReference>